<protein>
    <submittedName>
        <fullName evidence="1">Uncharacterized protein</fullName>
    </submittedName>
</protein>
<proteinExistence type="predicted"/>
<reference evidence="1" key="1">
    <citation type="journal article" date="2015" name="Nature">
        <title>Complex archaea that bridge the gap between prokaryotes and eukaryotes.</title>
        <authorList>
            <person name="Spang A."/>
            <person name="Saw J.H."/>
            <person name="Jorgensen S.L."/>
            <person name="Zaremba-Niedzwiedzka K."/>
            <person name="Martijn J."/>
            <person name="Lind A.E."/>
            <person name="van Eijk R."/>
            <person name="Schleper C."/>
            <person name="Guy L."/>
            <person name="Ettema T.J."/>
        </authorList>
    </citation>
    <scope>NUCLEOTIDE SEQUENCE</scope>
</reference>
<organism evidence="1">
    <name type="scientific">marine sediment metagenome</name>
    <dbReference type="NCBI Taxonomy" id="412755"/>
    <lineage>
        <taxon>unclassified sequences</taxon>
        <taxon>metagenomes</taxon>
        <taxon>ecological metagenomes</taxon>
    </lineage>
</organism>
<dbReference type="EMBL" id="LAZR01001025">
    <property type="protein sequence ID" value="KKN52286.1"/>
    <property type="molecule type" value="Genomic_DNA"/>
</dbReference>
<evidence type="ECO:0000313" key="1">
    <source>
        <dbReference type="EMBL" id="KKN52286.1"/>
    </source>
</evidence>
<gene>
    <name evidence="1" type="ORF">LCGC14_0613810</name>
</gene>
<sequence length="67" mass="7749">MLNDIIDGLLIFKKYVDDGDKAWLCTGGLDVLYGPDLDKEVTNKDKEELEKLGWRFGDDEDGWYTYV</sequence>
<accession>A0A0F9TT63</accession>
<name>A0A0F9TT63_9ZZZZ</name>
<comment type="caution">
    <text evidence="1">The sequence shown here is derived from an EMBL/GenBank/DDBJ whole genome shotgun (WGS) entry which is preliminary data.</text>
</comment>
<dbReference type="AlphaFoldDB" id="A0A0F9TT63"/>